<proteinExistence type="predicted"/>
<gene>
    <name evidence="1" type="ORF">GLOINDRAFT_9041</name>
</gene>
<dbReference type="EMBL" id="KI297602">
    <property type="protein sequence ID" value="ERZ99898.1"/>
    <property type="molecule type" value="Genomic_DNA"/>
</dbReference>
<sequence>MSDIYERINKLGLEQEEIIKIKSYLVRSKEIREQLLLALASCKSEEEEKGVIWNLLHSDERQGLTVTATNENDNMTYKTLPSWQKTKYDRLADESLKALYLETIREEREKSELNLDIIKVALISLVNISMDVLNKSHNDDESIKIFMLILNAVVDGIQLLVIILKIVRIVVVVIVLFSILLKVDISPNIAIYWVDAGLSCSELLLKVSSVQQNQDIKHVGVCRHKAHFGCIGNKNKLCPKCPSIDDLEKERYYISSTFDGASKKRKRKDNSRKSTSGTKAQTIICELSIRPAREISNQFHKLYYEIDDAEKNGDRTNRDLVRFCFRFGKALSERLAILLQSNPPQRKQRIQSLTINKEVKDKLPENANNGMVRKRTDTARKIFDIFSVIWEDKILRIKSFTAYSFLDLTRSEFRICGIVKHDAVETIK</sequence>
<dbReference type="HOGENOM" id="CLU_641148_0_0_1"/>
<name>U9SVA4_RHIID</name>
<dbReference type="AlphaFoldDB" id="U9SVA4"/>
<reference evidence="1" key="1">
    <citation type="submission" date="2013-07" db="EMBL/GenBank/DDBJ databases">
        <title>The genome of an arbuscular mycorrhizal fungus provides insights into the evolution of the oldest plant symbiosis.</title>
        <authorList>
            <consortium name="DOE Joint Genome Institute"/>
            <person name="Tisserant E."/>
            <person name="Malbreil M."/>
            <person name="Kuo A."/>
            <person name="Kohler A."/>
            <person name="Symeonidi A."/>
            <person name="Balestrini R."/>
            <person name="Charron P."/>
            <person name="Duensing N."/>
            <person name="Frei-dit-Frey N."/>
            <person name="Gianinazzi-Pearson V."/>
            <person name="Gilbert B."/>
            <person name="Handa Y."/>
            <person name="Hijri M."/>
            <person name="Kaul R."/>
            <person name="Kawaguchi M."/>
            <person name="Krajinski F."/>
            <person name="Lammers P."/>
            <person name="Lapierre D."/>
            <person name="Masclaux F.G."/>
            <person name="Murat C."/>
            <person name="Morin E."/>
            <person name="Ndikumana S."/>
            <person name="Pagni M."/>
            <person name="Petitpierre D."/>
            <person name="Requena N."/>
            <person name="Rosikiewicz P."/>
            <person name="Riley R."/>
            <person name="Saito K."/>
            <person name="San Clemente H."/>
            <person name="Shapiro H."/>
            <person name="van Tuinen D."/>
            <person name="Becard G."/>
            <person name="Bonfante P."/>
            <person name="Paszkowski U."/>
            <person name="Shachar-Hill Y."/>
            <person name="Young J.P."/>
            <person name="Sanders I.R."/>
            <person name="Henrissat B."/>
            <person name="Rensing S.A."/>
            <person name="Grigoriev I.V."/>
            <person name="Corradi N."/>
            <person name="Roux C."/>
            <person name="Martin F."/>
        </authorList>
    </citation>
    <scope>NUCLEOTIDE SEQUENCE</scope>
    <source>
        <strain evidence="1">DAOM 197198</strain>
    </source>
</reference>
<accession>U9SVA4</accession>
<protein>
    <submittedName>
        <fullName evidence="1">Uncharacterized protein</fullName>
    </submittedName>
</protein>
<evidence type="ECO:0000313" key="1">
    <source>
        <dbReference type="EMBL" id="ERZ99898.1"/>
    </source>
</evidence>
<dbReference type="VEuPathDB" id="FungiDB:RhiirFUN_004334"/>
<organism evidence="1">
    <name type="scientific">Rhizophagus irregularis (strain DAOM 181602 / DAOM 197198 / MUCL 43194)</name>
    <name type="common">Arbuscular mycorrhizal fungus</name>
    <name type="synonym">Glomus intraradices</name>
    <dbReference type="NCBI Taxonomy" id="747089"/>
    <lineage>
        <taxon>Eukaryota</taxon>
        <taxon>Fungi</taxon>
        <taxon>Fungi incertae sedis</taxon>
        <taxon>Mucoromycota</taxon>
        <taxon>Glomeromycotina</taxon>
        <taxon>Glomeromycetes</taxon>
        <taxon>Glomerales</taxon>
        <taxon>Glomeraceae</taxon>
        <taxon>Rhizophagus</taxon>
    </lineage>
</organism>